<proteinExistence type="predicted"/>
<keyword evidence="2" id="KW-0472">Membrane</keyword>
<evidence type="ECO:0000313" key="4">
    <source>
        <dbReference type="Proteomes" id="UP000199651"/>
    </source>
</evidence>
<sequence>MTTTTMRLQPVTFGTAVRFAGNLLYALVAAVLFGRSDFGEAKPRSRPAPTNGRSTMDRA</sequence>
<evidence type="ECO:0000313" key="3">
    <source>
        <dbReference type="EMBL" id="SDP80367.1"/>
    </source>
</evidence>
<name>A0A1H0VPC1_9PSEU</name>
<evidence type="ECO:0000256" key="2">
    <source>
        <dbReference type="SAM" id="Phobius"/>
    </source>
</evidence>
<accession>A0A1H0VPC1</accession>
<protein>
    <submittedName>
        <fullName evidence="3">Uncharacterized protein</fullName>
    </submittedName>
</protein>
<gene>
    <name evidence="3" type="ORF">SAMN05192558_11511</name>
</gene>
<keyword evidence="4" id="KW-1185">Reference proteome</keyword>
<dbReference type="RefSeq" id="WP_091383201.1">
    <property type="nucleotide sequence ID" value="NZ_FNDV01000004.1"/>
</dbReference>
<dbReference type="Proteomes" id="UP000199651">
    <property type="component" value="Unassembled WGS sequence"/>
</dbReference>
<evidence type="ECO:0000256" key="1">
    <source>
        <dbReference type="SAM" id="MobiDB-lite"/>
    </source>
</evidence>
<reference evidence="4" key="1">
    <citation type="submission" date="2016-10" db="EMBL/GenBank/DDBJ databases">
        <authorList>
            <person name="Varghese N."/>
            <person name="Submissions S."/>
        </authorList>
    </citation>
    <scope>NUCLEOTIDE SEQUENCE [LARGE SCALE GENOMIC DNA]</scope>
    <source>
        <strain evidence="4">IBRC-M 10655</strain>
    </source>
</reference>
<dbReference type="AlphaFoldDB" id="A0A1H0VPC1"/>
<dbReference type="EMBL" id="FNJB01000015">
    <property type="protein sequence ID" value="SDP80367.1"/>
    <property type="molecule type" value="Genomic_DNA"/>
</dbReference>
<organism evidence="3 4">
    <name type="scientific">Actinokineospora alba</name>
    <dbReference type="NCBI Taxonomy" id="504798"/>
    <lineage>
        <taxon>Bacteria</taxon>
        <taxon>Bacillati</taxon>
        <taxon>Actinomycetota</taxon>
        <taxon>Actinomycetes</taxon>
        <taxon>Pseudonocardiales</taxon>
        <taxon>Pseudonocardiaceae</taxon>
        <taxon>Actinokineospora</taxon>
    </lineage>
</organism>
<keyword evidence="2" id="KW-0812">Transmembrane</keyword>
<feature type="region of interest" description="Disordered" evidence="1">
    <location>
        <begin position="39"/>
        <end position="59"/>
    </location>
</feature>
<keyword evidence="2" id="KW-1133">Transmembrane helix</keyword>
<feature type="transmembrane region" description="Helical" evidence="2">
    <location>
        <begin position="16"/>
        <end position="34"/>
    </location>
</feature>